<sequence length="246" mass="28613">LERREASLKQLKDQEAEMDKEQFAQEYLGLFQDEINQWFPDDLIIQQMTEERPGTIKPGAEYYLGVDVARMGEDESTFEIFERKENGHLYQIENQITKKTTLPQTFEHIKQLHTLYDFSRILIDSEGIGVGVFDWLMFDDDTKNVTEAIDNSRQILDKDGKTKKLQKTLKYSWFKMMMETGKIHLLDEPNIFQSFKSVQYAYTNDSLGTRHLKIFGNYTHIVEGCTNSAEGSQGKDLNPKVYSIPV</sequence>
<name>A0A0F9CBX8_9ZZZZ</name>
<feature type="non-terminal residue" evidence="1">
    <location>
        <position position="1"/>
    </location>
</feature>
<evidence type="ECO:0008006" key="2">
    <source>
        <dbReference type="Google" id="ProtNLM"/>
    </source>
</evidence>
<evidence type="ECO:0000313" key="1">
    <source>
        <dbReference type="EMBL" id="KKK94216.1"/>
    </source>
</evidence>
<comment type="caution">
    <text evidence="1">The sequence shown here is derived from an EMBL/GenBank/DDBJ whole genome shotgun (WGS) entry which is preliminary data.</text>
</comment>
<gene>
    <name evidence="1" type="ORF">LCGC14_2685050</name>
</gene>
<protein>
    <recommendedName>
        <fullName evidence="2">Terminase large subunit gp17-like C-terminal domain-containing protein</fullName>
    </recommendedName>
</protein>
<accession>A0A0F9CBX8</accession>
<dbReference type="AlphaFoldDB" id="A0A0F9CBX8"/>
<dbReference type="Gene3D" id="3.30.420.240">
    <property type="match status" value="1"/>
</dbReference>
<proteinExistence type="predicted"/>
<dbReference type="EMBL" id="LAZR01047438">
    <property type="protein sequence ID" value="KKK94216.1"/>
    <property type="molecule type" value="Genomic_DNA"/>
</dbReference>
<reference evidence="1" key="1">
    <citation type="journal article" date="2015" name="Nature">
        <title>Complex archaea that bridge the gap between prokaryotes and eukaryotes.</title>
        <authorList>
            <person name="Spang A."/>
            <person name="Saw J.H."/>
            <person name="Jorgensen S.L."/>
            <person name="Zaremba-Niedzwiedzka K."/>
            <person name="Martijn J."/>
            <person name="Lind A.E."/>
            <person name="van Eijk R."/>
            <person name="Schleper C."/>
            <person name="Guy L."/>
            <person name="Ettema T.J."/>
        </authorList>
    </citation>
    <scope>NUCLEOTIDE SEQUENCE</scope>
</reference>
<organism evidence="1">
    <name type="scientific">marine sediment metagenome</name>
    <dbReference type="NCBI Taxonomy" id="412755"/>
    <lineage>
        <taxon>unclassified sequences</taxon>
        <taxon>metagenomes</taxon>
        <taxon>ecological metagenomes</taxon>
    </lineage>
</organism>